<proteinExistence type="predicted"/>
<sequence length="206" mass="23642">MKPTLLMIVMVVLLGCGNSPDKTANVNVLLSADTDAIAIANVEVLKSELVLNQIEGVWYYNNQPYNGYSLKFHKNDLLKEKLGFFKGKRQGQAKTWSERGVLRTVSFYNQNKLTGVYKSYWENGNLALQVHYKDGKKQGEEKQWYPNGTLAKQRWLEDGKEKGMQKAWLSNGKLYVNYEVKNGRVFGLMRSNSCYKLENEKVTKKI</sequence>
<reference evidence="2" key="1">
    <citation type="journal article" date="2019" name="Int. J. Syst. Evol. Microbiol.">
        <title>The Global Catalogue of Microorganisms (GCM) 10K type strain sequencing project: providing services to taxonomists for standard genome sequencing and annotation.</title>
        <authorList>
            <consortium name="The Broad Institute Genomics Platform"/>
            <consortium name="The Broad Institute Genome Sequencing Center for Infectious Disease"/>
            <person name="Wu L."/>
            <person name="Ma J."/>
        </authorList>
    </citation>
    <scope>NUCLEOTIDE SEQUENCE [LARGE SCALE GENOMIC DNA]</scope>
    <source>
        <strain evidence="2">JCM 15976</strain>
    </source>
</reference>
<dbReference type="SUPFAM" id="SSF82185">
    <property type="entry name" value="Histone H3 K4-specific methyltransferase SET7/9 N-terminal domain"/>
    <property type="match status" value="1"/>
</dbReference>
<dbReference type="PROSITE" id="PS51257">
    <property type="entry name" value="PROKAR_LIPOPROTEIN"/>
    <property type="match status" value="1"/>
</dbReference>
<gene>
    <name evidence="1" type="ORF">GCM10009431_26590</name>
</gene>
<evidence type="ECO:0000313" key="1">
    <source>
        <dbReference type="EMBL" id="GAA0748247.1"/>
    </source>
</evidence>
<name>A0ABP3V4I7_9FLAO</name>
<comment type="caution">
    <text evidence="1">The sequence shown here is derived from an EMBL/GenBank/DDBJ whole genome shotgun (WGS) entry which is preliminary data.</text>
</comment>
<accession>A0ABP3V4I7</accession>
<dbReference type="EMBL" id="BAAAGF010000004">
    <property type="protein sequence ID" value="GAA0748247.1"/>
    <property type="molecule type" value="Genomic_DNA"/>
</dbReference>
<evidence type="ECO:0000313" key="2">
    <source>
        <dbReference type="Proteomes" id="UP001500736"/>
    </source>
</evidence>
<dbReference type="Gene3D" id="3.90.930.1">
    <property type="match status" value="1"/>
</dbReference>
<dbReference type="Proteomes" id="UP001500736">
    <property type="component" value="Unassembled WGS sequence"/>
</dbReference>
<dbReference type="Pfam" id="PF07661">
    <property type="entry name" value="MORN_2"/>
    <property type="match status" value="2"/>
</dbReference>
<evidence type="ECO:0008006" key="3">
    <source>
        <dbReference type="Google" id="ProtNLM"/>
    </source>
</evidence>
<dbReference type="RefSeq" id="WP_134199759.1">
    <property type="nucleotide sequence ID" value="NZ_BAAAGF010000004.1"/>
</dbReference>
<protein>
    <recommendedName>
        <fullName evidence="3">MORN repeat protein</fullName>
    </recommendedName>
</protein>
<dbReference type="InterPro" id="IPR011652">
    <property type="entry name" value="MORN_2"/>
</dbReference>
<organism evidence="1 2">
    <name type="scientific">Gaetbulibacter jejuensis</name>
    <dbReference type="NCBI Taxonomy" id="584607"/>
    <lineage>
        <taxon>Bacteria</taxon>
        <taxon>Pseudomonadati</taxon>
        <taxon>Bacteroidota</taxon>
        <taxon>Flavobacteriia</taxon>
        <taxon>Flavobacteriales</taxon>
        <taxon>Flavobacteriaceae</taxon>
        <taxon>Gaetbulibacter</taxon>
    </lineage>
</organism>
<keyword evidence="2" id="KW-1185">Reference proteome</keyword>